<protein>
    <submittedName>
        <fullName evidence="1">Jg23273 protein</fullName>
    </submittedName>
</protein>
<sequence>MSEQYPVMETDQSDGDSTLISVTDNVSKRNTDLNPRIPFINQPKWKSMNDWTNMQRPTLVQLIQIIRERSNGTTTTGSTIENTAKNSKAVGADDEDNHFGILIFA</sequence>
<comment type="caution">
    <text evidence="1">The sequence shown here is derived from an EMBL/GenBank/DDBJ whole genome shotgun (WGS) entry which is preliminary data.</text>
</comment>
<reference evidence="1" key="1">
    <citation type="submission" date="2022-03" db="EMBL/GenBank/DDBJ databases">
        <authorList>
            <person name="Lindestad O."/>
        </authorList>
    </citation>
    <scope>NUCLEOTIDE SEQUENCE</scope>
</reference>
<proteinExistence type="predicted"/>
<keyword evidence="2" id="KW-1185">Reference proteome</keyword>
<dbReference type="Proteomes" id="UP000838756">
    <property type="component" value="Unassembled WGS sequence"/>
</dbReference>
<accession>A0A8S4RKB8</accession>
<dbReference type="OrthoDB" id="7351394at2759"/>
<evidence type="ECO:0000313" key="1">
    <source>
        <dbReference type="EMBL" id="CAH2237134.1"/>
    </source>
</evidence>
<evidence type="ECO:0000313" key="2">
    <source>
        <dbReference type="Proteomes" id="UP000838756"/>
    </source>
</evidence>
<dbReference type="EMBL" id="CAKXAJ010025250">
    <property type="protein sequence ID" value="CAH2237134.1"/>
    <property type="molecule type" value="Genomic_DNA"/>
</dbReference>
<gene>
    <name evidence="1" type="primary">jg23273</name>
    <name evidence="1" type="ORF">PAEG_LOCUS14439</name>
</gene>
<name>A0A8S4RKB8_9NEOP</name>
<organism evidence="1 2">
    <name type="scientific">Pararge aegeria aegeria</name>
    <dbReference type="NCBI Taxonomy" id="348720"/>
    <lineage>
        <taxon>Eukaryota</taxon>
        <taxon>Metazoa</taxon>
        <taxon>Ecdysozoa</taxon>
        <taxon>Arthropoda</taxon>
        <taxon>Hexapoda</taxon>
        <taxon>Insecta</taxon>
        <taxon>Pterygota</taxon>
        <taxon>Neoptera</taxon>
        <taxon>Endopterygota</taxon>
        <taxon>Lepidoptera</taxon>
        <taxon>Glossata</taxon>
        <taxon>Ditrysia</taxon>
        <taxon>Papilionoidea</taxon>
        <taxon>Nymphalidae</taxon>
        <taxon>Satyrinae</taxon>
        <taxon>Satyrini</taxon>
        <taxon>Parargina</taxon>
        <taxon>Pararge</taxon>
    </lineage>
</organism>
<dbReference type="AlphaFoldDB" id="A0A8S4RKB8"/>